<keyword evidence="7" id="KW-0175">Coiled coil</keyword>
<keyword evidence="3" id="KW-0597">Phosphoprotein</keyword>
<dbReference type="PROSITE" id="PS50111">
    <property type="entry name" value="CHEMOTAXIS_TRANSDUC_2"/>
    <property type="match status" value="1"/>
</dbReference>
<evidence type="ECO:0000256" key="5">
    <source>
        <dbReference type="ARBA" id="ARBA00022777"/>
    </source>
</evidence>
<dbReference type="CDD" id="cd00130">
    <property type="entry name" value="PAS"/>
    <property type="match status" value="2"/>
</dbReference>
<dbReference type="SUPFAM" id="SSF58104">
    <property type="entry name" value="Methyl-accepting chemotaxis protein (MCP) signaling domain"/>
    <property type="match status" value="1"/>
</dbReference>
<dbReference type="SUPFAM" id="SSF55785">
    <property type="entry name" value="PYP-like sensor domain (PAS domain)"/>
    <property type="match status" value="2"/>
</dbReference>
<dbReference type="InterPro" id="IPR000014">
    <property type="entry name" value="PAS"/>
</dbReference>
<evidence type="ECO:0000256" key="2">
    <source>
        <dbReference type="ARBA" id="ARBA00012438"/>
    </source>
</evidence>
<dbReference type="InterPro" id="IPR013655">
    <property type="entry name" value="PAS_fold_3"/>
</dbReference>
<dbReference type="STRING" id="1886670.PTI45_04418"/>
<keyword evidence="4" id="KW-0808">Transferase</keyword>
<evidence type="ECO:0000313" key="10">
    <source>
        <dbReference type="EMBL" id="ODP26578.1"/>
    </source>
</evidence>
<dbReference type="InterPro" id="IPR004089">
    <property type="entry name" value="MCPsignal_dom"/>
</dbReference>
<dbReference type="InterPro" id="IPR052162">
    <property type="entry name" value="Sensor_kinase/Photoreceptor"/>
</dbReference>
<dbReference type="Pfam" id="PF00015">
    <property type="entry name" value="MCPsignal"/>
    <property type="match status" value="1"/>
</dbReference>
<gene>
    <name evidence="10" type="ORF">PTI45_04418</name>
</gene>
<sequence>MSIFSPKKSSLSLHSLVEESQKVLTQIDQQKELPQLKVTDASPEVQALVTHMNQALETLYNQKKDISLRLDLVTEAIQVGLWDMNVVAGDPVNPSNKFTWTDEFRHMIGYRDENDFPNVLDSWASLLHPEEQQFVLDAFAAHLLDHSGRTPYDIEYRLKLKNGQYRWFQATGTTIRDRQGVPLRVAGALFDIHDKKLKEQELQALVTRYDLINKALIEAPWDMEVIAGDPVNPNNAFWWSPQFRSTLGFQDEKDFPNVLSSWSDRLHPEDKEYSLNAFAAHLNDHTGRTPFDVDYRLQLKNGEYRWYHAGGATIRDSKGLPVRVAGTIRDITFEKNKDIVVEGMNNRMQQLSQSISEMTTAMASVSEQAQEVASAQEKSTEAANEAKNSADETKNISTFIREIANQTNLLGLNAAIEAARAGELGMGFAVVADEVRKLAVNSASATENIETSLSDMKELIEQILEHIGNMTTMTQTQAALTQQVNASMDEINHMAESLVDFAKQI</sequence>
<protein>
    <recommendedName>
        <fullName evidence="2">histidine kinase</fullName>
        <ecNumber evidence="2">2.7.13.3</ecNumber>
    </recommendedName>
</protein>
<dbReference type="AlphaFoldDB" id="A0A1E3KYG2"/>
<evidence type="ECO:0000256" key="4">
    <source>
        <dbReference type="ARBA" id="ARBA00022679"/>
    </source>
</evidence>
<feature type="coiled-coil region" evidence="7">
    <location>
        <begin position="341"/>
        <end position="385"/>
    </location>
</feature>
<dbReference type="GO" id="GO:0007165">
    <property type="term" value="P:signal transduction"/>
    <property type="evidence" value="ECO:0007669"/>
    <property type="project" value="UniProtKB-KW"/>
</dbReference>
<dbReference type="SMART" id="SM00086">
    <property type="entry name" value="PAC"/>
    <property type="match status" value="2"/>
</dbReference>
<evidence type="ECO:0000256" key="7">
    <source>
        <dbReference type="SAM" id="Coils"/>
    </source>
</evidence>
<dbReference type="InterPro" id="IPR001610">
    <property type="entry name" value="PAC"/>
</dbReference>
<comment type="caution">
    <text evidence="10">The sequence shown here is derived from an EMBL/GenBank/DDBJ whole genome shotgun (WGS) entry which is preliminary data.</text>
</comment>
<dbReference type="Gene3D" id="3.30.450.20">
    <property type="entry name" value="PAS domain"/>
    <property type="match status" value="2"/>
</dbReference>
<evidence type="ECO:0000256" key="1">
    <source>
        <dbReference type="ARBA" id="ARBA00000085"/>
    </source>
</evidence>
<keyword evidence="5" id="KW-0418">Kinase</keyword>
<dbReference type="GO" id="GO:0004673">
    <property type="term" value="F:protein histidine kinase activity"/>
    <property type="evidence" value="ECO:0007669"/>
    <property type="project" value="UniProtKB-EC"/>
</dbReference>
<dbReference type="PANTHER" id="PTHR43304:SF1">
    <property type="entry name" value="PAC DOMAIN-CONTAINING PROTEIN"/>
    <property type="match status" value="1"/>
</dbReference>
<evidence type="ECO:0000313" key="11">
    <source>
        <dbReference type="Proteomes" id="UP000094578"/>
    </source>
</evidence>
<reference evidence="10 11" key="1">
    <citation type="submission" date="2016-08" db="EMBL/GenBank/DDBJ databases">
        <title>Genome sequencing of Paenibacillus sp. TI45-13ar, isolated from Korean traditional nuruk.</title>
        <authorList>
            <person name="Kim S.-J."/>
        </authorList>
    </citation>
    <scope>NUCLEOTIDE SEQUENCE [LARGE SCALE GENOMIC DNA]</scope>
    <source>
        <strain evidence="10 11">TI45-13ar</strain>
    </source>
</reference>
<keyword evidence="6" id="KW-0807">Transducer</keyword>
<dbReference type="EC" id="2.7.13.3" evidence="2"/>
<dbReference type="SMART" id="SM00283">
    <property type="entry name" value="MA"/>
    <property type="match status" value="1"/>
</dbReference>
<evidence type="ECO:0000259" key="8">
    <source>
        <dbReference type="PROSITE" id="PS50111"/>
    </source>
</evidence>
<feature type="domain" description="Methyl-accepting transducer" evidence="8">
    <location>
        <begin position="341"/>
        <end position="505"/>
    </location>
</feature>
<dbReference type="InterPro" id="IPR000700">
    <property type="entry name" value="PAS-assoc_C"/>
</dbReference>
<dbReference type="Pfam" id="PF08447">
    <property type="entry name" value="PAS_3"/>
    <property type="match status" value="2"/>
</dbReference>
<dbReference type="GO" id="GO:0016020">
    <property type="term" value="C:membrane"/>
    <property type="evidence" value="ECO:0007669"/>
    <property type="project" value="InterPro"/>
</dbReference>
<dbReference type="Proteomes" id="UP000094578">
    <property type="component" value="Unassembled WGS sequence"/>
</dbReference>
<accession>A0A1E3KYG2</accession>
<feature type="domain" description="PAC" evidence="9">
    <location>
        <begin position="152"/>
        <end position="204"/>
    </location>
</feature>
<organism evidence="10 11">
    <name type="scientific">Paenibacillus nuruki</name>
    <dbReference type="NCBI Taxonomy" id="1886670"/>
    <lineage>
        <taxon>Bacteria</taxon>
        <taxon>Bacillati</taxon>
        <taxon>Bacillota</taxon>
        <taxon>Bacilli</taxon>
        <taxon>Bacillales</taxon>
        <taxon>Paenibacillaceae</taxon>
        <taxon>Paenibacillus</taxon>
    </lineage>
</organism>
<evidence type="ECO:0000259" key="9">
    <source>
        <dbReference type="PROSITE" id="PS50113"/>
    </source>
</evidence>
<feature type="domain" description="PAC" evidence="9">
    <location>
        <begin position="291"/>
        <end position="343"/>
    </location>
</feature>
<dbReference type="Gene3D" id="1.10.287.950">
    <property type="entry name" value="Methyl-accepting chemotaxis protein"/>
    <property type="match status" value="1"/>
</dbReference>
<dbReference type="EMBL" id="MDER01000086">
    <property type="protein sequence ID" value="ODP26578.1"/>
    <property type="molecule type" value="Genomic_DNA"/>
</dbReference>
<evidence type="ECO:0000256" key="6">
    <source>
        <dbReference type="PROSITE-ProRule" id="PRU00284"/>
    </source>
</evidence>
<dbReference type="PANTHER" id="PTHR43304">
    <property type="entry name" value="PHYTOCHROME-LIKE PROTEIN CPH1"/>
    <property type="match status" value="1"/>
</dbReference>
<dbReference type="NCBIfam" id="TIGR00229">
    <property type="entry name" value="sensory_box"/>
    <property type="match status" value="1"/>
</dbReference>
<name>A0A1E3KYG2_9BACL</name>
<dbReference type="InterPro" id="IPR035965">
    <property type="entry name" value="PAS-like_dom_sf"/>
</dbReference>
<evidence type="ECO:0000256" key="3">
    <source>
        <dbReference type="ARBA" id="ARBA00022553"/>
    </source>
</evidence>
<dbReference type="PROSITE" id="PS50113">
    <property type="entry name" value="PAC"/>
    <property type="match status" value="2"/>
</dbReference>
<keyword evidence="11" id="KW-1185">Reference proteome</keyword>
<proteinExistence type="predicted"/>
<dbReference type="PATRIC" id="fig|1886670.3.peg.4449"/>
<comment type="catalytic activity">
    <reaction evidence="1">
        <text>ATP + protein L-histidine = ADP + protein N-phospho-L-histidine.</text>
        <dbReference type="EC" id="2.7.13.3"/>
    </reaction>
</comment>